<dbReference type="Proteomes" id="UP000607559">
    <property type="component" value="Unassembled WGS sequence"/>
</dbReference>
<evidence type="ECO:0000256" key="3">
    <source>
        <dbReference type="ARBA" id="ARBA00023163"/>
    </source>
</evidence>
<dbReference type="SMART" id="SM00342">
    <property type="entry name" value="HTH_ARAC"/>
    <property type="match status" value="1"/>
</dbReference>
<accession>A0A8J2UBG1</accession>
<organism evidence="5 6">
    <name type="scientific">Puia dinghuensis</name>
    <dbReference type="NCBI Taxonomy" id="1792502"/>
    <lineage>
        <taxon>Bacteria</taxon>
        <taxon>Pseudomonadati</taxon>
        <taxon>Bacteroidota</taxon>
        <taxon>Chitinophagia</taxon>
        <taxon>Chitinophagales</taxon>
        <taxon>Chitinophagaceae</taxon>
        <taxon>Puia</taxon>
    </lineage>
</organism>
<evidence type="ECO:0000256" key="1">
    <source>
        <dbReference type="ARBA" id="ARBA00023015"/>
    </source>
</evidence>
<dbReference type="PANTHER" id="PTHR47894:SF4">
    <property type="entry name" value="HTH-TYPE TRANSCRIPTIONAL REGULATOR GADX"/>
    <property type="match status" value="1"/>
</dbReference>
<dbReference type="InterPro" id="IPR009057">
    <property type="entry name" value="Homeodomain-like_sf"/>
</dbReference>
<reference evidence="5" key="2">
    <citation type="submission" date="2020-09" db="EMBL/GenBank/DDBJ databases">
        <authorList>
            <person name="Sun Q."/>
            <person name="Zhou Y."/>
        </authorList>
    </citation>
    <scope>NUCLEOTIDE SEQUENCE</scope>
    <source>
        <strain evidence="5">CGMCC 1.15448</strain>
    </source>
</reference>
<keyword evidence="3" id="KW-0804">Transcription</keyword>
<dbReference type="PANTHER" id="PTHR47894">
    <property type="entry name" value="HTH-TYPE TRANSCRIPTIONAL REGULATOR GADX"/>
    <property type="match status" value="1"/>
</dbReference>
<reference evidence="5" key="1">
    <citation type="journal article" date="2014" name="Int. J. Syst. Evol. Microbiol.">
        <title>Complete genome sequence of Corynebacterium casei LMG S-19264T (=DSM 44701T), isolated from a smear-ripened cheese.</title>
        <authorList>
            <consortium name="US DOE Joint Genome Institute (JGI-PGF)"/>
            <person name="Walter F."/>
            <person name="Albersmeier A."/>
            <person name="Kalinowski J."/>
            <person name="Ruckert C."/>
        </authorList>
    </citation>
    <scope>NUCLEOTIDE SEQUENCE</scope>
    <source>
        <strain evidence="5">CGMCC 1.15448</strain>
    </source>
</reference>
<keyword evidence="6" id="KW-1185">Reference proteome</keyword>
<gene>
    <name evidence="5" type="ORF">GCM10011511_16470</name>
</gene>
<dbReference type="SUPFAM" id="SSF46689">
    <property type="entry name" value="Homeodomain-like"/>
    <property type="match status" value="1"/>
</dbReference>
<dbReference type="InterPro" id="IPR018060">
    <property type="entry name" value="HTH_AraC"/>
</dbReference>
<dbReference type="InterPro" id="IPR032687">
    <property type="entry name" value="AraC-type_N"/>
</dbReference>
<evidence type="ECO:0000313" key="6">
    <source>
        <dbReference type="Proteomes" id="UP000607559"/>
    </source>
</evidence>
<feature type="domain" description="HTH araC/xylS-type" evidence="4">
    <location>
        <begin position="157"/>
        <end position="255"/>
    </location>
</feature>
<keyword evidence="1" id="KW-0805">Transcription regulation</keyword>
<dbReference type="EMBL" id="BMJC01000002">
    <property type="protein sequence ID" value="GGA93874.1"/>
    <property type="molecule type" value="Genomic_DNA"/>
</dbReference>
<dbReference type="GO" id="GO:0000976">
    <property type="term" value="F:transcription cis-regulatory region binding"/>
    <property type="evidence" value="ECO:0007669"/>
    <property type="project" value="TreeGrafter"/>
</dbReference>
<proteinExistence type="predicted"/>
<dbReference type="PROSITE" id="PS01124">
    <property type="entry name" value="HTH_ARAC_FAMILY_2"/>
    <property type="match status" value="1"/>
</dbReference>
<dbReference type="GO" id="GO:0003700">
    <property type="term" value="F:DNA-binding transcription factor activity"/>
    <property type="evidence" value="ECO:0007669"/>
    <property type="project" value="InterPro"/>
</dbReference>
<dbReference type="GO" id="GO:0005829">
    <property type="term" value="C:cytosol"/>
    <property type="evidence" value="ECO:0007669"/>
    <property type="project" value="TreeGrafter"/>
</dbReference>
<sequence length="270" mass="30816">MIRNSHTVGEAFQHCADFTELLTDLFRTKVTNGKKTFVAEFIPIKEKTDAFPVLRKQLLELSMAFVLHELDGLLFTKIEPVAVEMPYERASLGELRRVLRCDRIKPGKRYRMEFSNDFWNEPIVAASFSLQQVLLERAGQLRASAGSRAAKEETLSGHISRLLENNTYLGVPSLQQVAANLHLSTRSLQRRLKEEGVSYGELAESVRKATAMHYLRSSDYPLKEISFMLGYNELSAFSRAFKKWTGRSPQDLRRQWTGANRDRVDMARGA</sequence>
<evidence type="ECO:0000256" key="2">
    <source>
        <dbReference type="ARBA" id="ARBA00023125"/>
    </source>
</evidence>
<evidence type="ECO:0000313" key="5">
    <source>
        <dbReference type="EMBL" id="GGA93874.1"/>
    </source>
</evidence>
<keyword evidence="2" id="KW-0238">DNA-binding</keyword>
<dbReference type="Pfam" id="PF12625">
    <property type="entry name" value="Arabinose_bd"/>
    <property type="match status" value="1"/>
</dbReference>
<name>A0A8J2UBG1_9BACT</name>
<dbReference type="AlphaFoldDB" id="A0A8J2UBG1"/>
<comment type="caution">
    <text evidence="5">The sequence shown here is derived from an EMBL/GenBank/DDBJ whole genome shotgun (WGS) entry which is preliminary data.</text>
</comment>
<evidence type="ECO:0000259" key="4">
    <source>
        <dbReference type="PROSITE" id="PS01124"/>
    </source>
</evidence>
<dbReference type="Gene3D" id="1.10.10.60">
    <property type="entry name" value="Homeodomain-like"/>
    <property type="match status" value="1"/>
</dbReference>
<dbReference type="Pfam" id="PF12833">
    <property type="entry name" value="HTH_18"/>
    <property type="match status" value="1"/>
</dbReference>
<protein>
    <recommendedName>
        <fullName evidence="4">HTH araC/xylS-type domain-containing protein</fullName>
    </recommendedName>
</protein>